<accession>A0A426XBT2</accession>
<dbReference type="Proteomes" id="UP000287651">
    <property type="component" value="Unassembled WGS sequence"/>
</dbReference>
<dbReference type="EMBL" id="AMZH03022863">
    <property type="protein sequence ID" value="RRT36946.1"/>
    <property type="molecule type" value="Genomic_DNA"/>
</dbReference>
<proteinExistence type="predicted"/>
<organism evidence="2 3">
    <name type="scientific">Ensete ventricosum</name>
    <name type="common">Abyssinian banana</name>
    <name type="synonym">Musa ensete</name>
    <dbReference type="NCBI Taxonomy" id="4639"/>
    <lineage>
        <taxon>Eukaryota</taxon>
        <taxon>Viridiplantae</taxon>
        <taxon>Streptophyta</taxon>
        <taxon>Embryophyta</taxon>
        <taxon>Tracheophyta</taxon>
        <taxon>Spermatophyta</taxon>
        <taxon>Magnoliopsida</taxon>
        <taxon>Liliopsida</taxon>
        <taxon>Zingiberales</taxon>
        <taxon>Musaceae</taxon>
        <taxon>Ensete</taxon>
    </lineage>
</organism>
<feature type="region of interest" description="Disordered" evidence="1">
    <location>
        <begin position="161"/>
        <end position="181"/>
    </location>
</feature>
<reference evidence="2 3" key="1">
    <citation type="journal article" date="2014" name="Agronomy (Basel)">
        <title>A Draft Genome Sequence for Ensete ventricosum, the Drought-Tolerant Tree Against Hunger.</title>
        <authorList>
            <person name="Harrison J."/>
            <person name="Moore K.A."/>
            <person name="Paszkiewicz K."/>
            <person name="Jones T."/>
            <person name="Grant M."/>
            <person name="Ambacheew D."/>
            <person name="Muzemil S."/>
            <person name="Studholme D.J."/>
        </authorList>
    </citation>
    <scope>NUCLEOTIDE SEQUENCE [LARGE SCALE GENOMIC DNA]</scope>
</reference>
<evidence type="ECO:0000313" key="2">
    <source>
        <dbReference type="EMBL" id="RRT36946.1"/>
    </source>
</evidence>
<feature type="non-terminal residue" evidence="2">
    <location>
        <position position="1"/>
    </location>
</feature>
<dbReference type="AlphaFoldDB" id="A0A426XBT2"/>
<name>A0A426XBT2_ENSVE</name>
<sequence>PHPCHPCRRYFLFLDPSEIYGCSPLLPAVPPLFLAAVVYQQLQPTAVILRQPPSPFSLLNDSRLHPRSLLYPRTAPFFPPCSCHRPTPPQPLTPLLSVATTDRTPLLSRCRNPHRTIAALFLPPLPVAVFTSPFCLADPTFLQIQRRPATLAIHYRSPCRTPAASSRRSSLSSPRSPVAISSSPPAILHLLPSATIAVVAT</sequence>
<evidence type="ECO:0000256" key="1">
    <source>
        <dbReference type="SAM" id="MobiDB-lite"/>
    </source>
</evidence>
<gene>
    <name evidence="2" type="ORF">B296_00033776</name>
</gene>
<protein>
    <submittedName>
        <fullName evidence="2">Uncharacterized protein</fullName>
    </submittedName>
</protein>
<comment type="caution">
    <text evidence="2">The sequence shown here is derived from an EMBL/GenBank/DDBJ whole genome shotgun (WGS) entry which is preliminary data.</text>
</comment>
<evidence type="ECO:0000313" key="3">
    <source>
        <dbReference type="Proteomes" id="UP000287651"/>
    </source>
</evidence>